<reference evidence="1" key="2">
    <citation type="submission" date="2021-04" db="EMBL/GenBank/DDBJ databases">
        <authorList>
            <person name="Gilroy R."/>
        </authorList>
    </citation>
    <scope>NUCLEOTIDE SEQUENCE</scope>
    <source>
        <strain evidence="1">CHK186-1790</strain>
    </source>
</reference>
<comment type="caution">
    <text evidence="1">The sequence shown here is derived from an EMBL/GenBank/DDBJ whole genome shotgun (WGS) entry which is preliminary data.</text>
</comment>
<dbReference type="EMBL" id="DWWJ01000077">
    <property type="protein sequence ID" value="HJC40707.1"/>
    <property type="molecule type" value="Genomic_DNA"/>
</dbReference>
<dbReference type="Proteomes" id="UP000823882">
    <property type="component" value="Unassembled WGS sequence"/>
</dbReference>
<gene>
    <name evidence="1" type="ORF">H9701_04045</name>
</gene>
<organism evidence="1 2">
    <name type="scientific">Candidatus Intestinimonas pullistercoris</name>
    <dbReference type="NCBI Taxonomy" id="2838623"/>
    <lineage>
        <taxon>Bacteria</taxon>
        <taxon>Bacillati</taxon>
        <taxon>Bacillota</taxon>
        <taxon>Clostridia</taxon>
        <taxon>Eubacteriales</taxon>
        <taxon>Intestinimonas</taxon>
    </lineage>
</organism>
<evidence type="ECO:0000313" key="1">
    <source>
        <dbReference type="EMBL" id="HJC40707.1"/>
    </source>
</evidence>
<name>A0A9D2SZD0_9FIRM</name>
<reference evidence="1" key="1">
    <citation type="journal article" date="2021" name="PeerJ">
        <title>Extensive microbial diversity within the chicken gut microbiome revealed by metagenomics and culture.</title>
        <authorList>
            <person name="Gilroy R."/>
            <person name="Ravi A."/>
            <person name="Getino M."/>
            <person name="Pursley I."/>
            <person name="Horton D.L."/>
            <person name="Alikhan N.F."/>
            <person name="Baker D."/>
            <person name="Gharbi K."/>
            <person name="Hall N."/>
            <person name="Watson M."/>
            <person name="Adriaenssens E.M."/>
            <person name="Foster-Nyarko E."/>
            <person name="Jarju S."/>
            <person name="Secka A."/>
            <person name="Antonio M."/>
            <person name="Oren A."/>
            <person name="Chaudhuri R.R."/>
            <person name="La Ragione R."/>
            <person name="Hildebrand F."/>
            <person name="Pallen M.J."/>
        </authorList>
    </citation>
    <scope>NUCLEOTIDE SEQUENCE</scope>
    <source>
        <strain evidence="1">CHK186-1790</strain>
    </source>
</reference>
<accession>A0A9D2SZD0</accession>
<protein>
    <submittedName>
        <fullName evidence="1">Uncharacterized protein</fullName>
    </submittedName>
</protein>
<sequence length="208" mass="23662">MPAYFSILFELKKGPDAIRNFCEALLHSGPSFKSGYYESQNDSFQEILAWNQNKLNENFQLGAAEPAFHDYKQMQFSYLAFSEVRCFILNERESPAFHFHLIVPEDDLLEYGEEAEGVCSVRRKTEQMEQLKSVAKKMWGNTALLAIQTGWEESDFPPSAEEIAGGARPQAEPFCVLPSAFCRREPGLAYEPVGRTGMLIEDVTKWDI</sequence>
<proteinExistence type="predicted"/>
<evidence type="ECO:0000313" key="2">
    <source>
        <dbReference type="Proteomes" id="UP000823882"/>
    </source>
</evidence>
<dbReference type="AlphaFoldDB" id="A0A9D2SZD0"/>